<gene>
    <name evidence="1" type="ORF">HNP55_002694</name>
</gene>
<reference evidence="1 2" key="1">
    <citation type="submission" date="2020-08" db="EMBL/GenBank/DDBJ databases">
        <title>Functional genomics of gut bacteria from endangered species of beetles.</title>
        <authorList>
            <person name="Carlos-Shanley C."/>
        </authorList>
    </citation>
    <scope>NUCLEOTIDE SEQUENCE [LARGE SCALE GENOMIC DNA]</scope>
    <source>
        <strain evidence="1 2">S00239</strain>
    </source>
</reference>
<name>A0A840LD83_9BURK</name>
<dbReference type="EMBL" id="JACHLP010000005">
    <property type="protein sequence ID" value="MBB4844158.1"/>
    <property type="molecule type" value="Genomic_DNA"/>
</dbReference>
<dbReference type="Gene3D" id="3.40.50.720">
    <property type="entry name" value="NAD(P)-binding Rossmann-like Domain"/>
    <property type="match status" value="1"/>
</dbReference>
<comment type="caution">
    <text evidence="1">The sequence shown here is derived from an EMBL/GenBank/DDBJ whole genome shotgun (WGS) entry which is preliminary data.</text>
</comment>
<dbReference type="SUPFAM" id="SSF51735">
    <property type="entry name" value="NAD(P)-binding Rossmann-fold domains"/>
    <property type="match status" value="1"/>
</dbReference>
<dbReference type="Pfam" id="PF13561">
    <property type="entry name" value="adh_short_C2"/>
    <property type="match status" value="1"/>
</dbReference>
<evidence type="ECO:0000313" key="1">
    <source>
        <dbReference type="EMBL" id="MBB4844158.1"/>
    </source>
</evidence>
<dbReference type="Proteomes" id="UP000562027">
    <property type="component" value="Unassembled WGS sequence"/>
</dbReference>
<accession>A0A840LD83</accession>
<proteinExistence type="predicted"/>
<sequence length="61" mass="6170">MDTHPSHRRCTNASIVLGRMASASEMATCCAFLASDDASFVNGAVLVADGGARSAAAARAQ</sequence>
<keyword evidence="2" id="KW-1185">Reference proteome</keyword>
<dbReference type="InterPro" id="IPR036291">
    <property type="entry name" value="NAD(P)-bd_dom_sf"/>
</dbReference>
<dbReference type="InterPro" id="IPR002347">
    <property type="entry name" value="SDR_fam"/>
</dbReference>
<dbReference type="AlphaFoldDB" id="A0A840LD83"/>
<organism evidence="1 2">
    <name type="scientific">Roseateles oligotrophus</name>
    <dbReference type="NCBI Taxonomy" id="1769250"/>
    <lineage>
        <taxon>Bacteria</taxon>
        <taxon>Pseudomonadati</taxon>
        <taxon>Pseudomonadota</taxon>
        <taxon>Betaproteobacteria</taxon>
        <taxon>Burkholderiales</taxon>
        <taxon>Sphaerotilaceae</taxon>
        <taxon>Roseateles</taxon>
    </lineage>
</organism>
<protein>
    <submittedName>
        <fullName evidence="1">NAD(P)-dependent dehydrogenase (Short-subunit alcohol dehydrogenase family)</fullName>
    </submittedName>
</protein>
<evidence type="ECO:0000313" key="2">
    <source>
        <dbReference type="Proteomes" id="UP000562027"/>
    </source>
</evidence>